<dbReference type="Proteomes" id="UP000198607">
    <property type="component" value="Unassembled WGS sequence"/>
</dbReference>
<dbReference type="SUPFAM" id="SSF48452">
    <property type="entry name" value="TPR-like"/>
    <property type="match status" value="1"/>
</dbReference>
<dbReference type="InterPro" id="IPR011990">
    <property type="entry name" value="TPR-like_helical_dom_sf"/>
</dbReference>
<evidence type="ECO:0000256" key="3">
    <source>
        <dbReference type="SAM" id="SignalP"/>
    </source>
</evidence>
<feature type="chain" id="PRO_5011735653" evidence="3">
    <location>
        <begin position="23"/>
        <end position="284"/>
    </location>
</feature>
<evidence type="ECO:0000256" key="1">
    <source>
        <dbReference type="SAM" id="MobiDB-lite"/>
    </source>
</evidence>
<name>A0A1G7ZFS9_9RHOO</name>
<dbReference type="AlphaFoldDB" id="A0A1G7ZFS9"/>
<feature type="compositionally biased region" description="Low complexity" evidence="1">
    <location>
        <begin position="272"/>
        <end position="284"/>
    </location>
</feature>
<evidence type="ECO:0000313" key="4">
    <source>
        <dbReference type="EMBL" id="SDH07601.1"/>
    </source>
</evidence>
<keyword evidence="3" id="KW-0732">Signal</keyword>
<keyword evidence="2" id="KW-0472">Membrane</keyword>
<reference evidence="4 5" key="1">
    <citation type="submission" date="2016-10" db="EMBL/GenBank/DDBJ databases">
        <authorList>
            <person name="de Groot N.N."/>
        </authorList>
    </citation>
    <scope>NUCLEOTIDE SEQUENCE [LARGE SCALE GENOMIC DNA]</scope>
    <source>
        <strain evidence="4 5">DSM 5885</strain>
    </source>
</reference>
<dbReference type="RefSeq" id="WP_143009776.1">
    <property type="nucleotide sequence ID" value="NZ_FNCY01000003.1"/>
</dbReference>
<protein>
    <submittedName>
        <fullName evidence="4">Tetratricopeptide repeat-containing protein</fullName>
    </submittedName>
</protein>
<dbReference type="STRING" id="83767.SAMN05660652_01163"/>
<keyword evidence="5" id="KW-1185">Reference proteome</keyword>
<feature type="transmembrane region" description="Helical" evidence="2">
    <location>
        <begin position="126"/>
        <end position="146"/>
    </location>
</feature>
<accession>A0A1G7ZFS9</accession>
<keyword evidence="2" id="KW-1133">Transmembrane helix</keyword>
<keyword evidence="2" id="KW-0812">Transmembrane</keyword>
<dbReference type="Gene3D" id="1.25.40.10">
    <property type="entry name" value="Tetratricopeptide repeat domain"/>
    <property type="match status" value="1"/>
</dbReference>
<evidence type="ECO:0000256" key="2">
    <source>
        <dbReference type="SAM" id="Phobius"/>
    </source>
</evidence>
<feature type="signal peptide" evidence="3">
    <location>
        <begin position="1"/>
        <end position="22"/>
    </location>
</feature>
<organism evidence="4 5">
    <name type="scientific">Propionivibrio dicarboxylicus</name>
    <dbReference type="NCBI Taxonomy" id="83767"/>
    <lineage>
        <taxon>Bacteria</taxon>
        <taxon>Pseudomonadati</taxon>
        <taxon>Pseudomonadota</taxon>
        <taxon>Betaproteobacteria</taxon>
        <taxon>Rhodocyclales</taxon>
        <taxon>Rhodocyclaceae</taxon>
        <taxon>Propionivibrio</taxon>
    </lineage>
</organism>
<dbReference type="Pfam" id="PF13432">
    <property type="entry name" value="TPR_16"/>
    <property type="match status" value="1"/>
</dbReference>
<evidence type="ECO:0000313" key="5">
    <source>
        <dbReference type="Proteomes" id="UP000198607"/>
    </source>
</evidence>
<gene>
    <name evidence="4" type="ORF">SAMN05660652_01163</name>
</gene>
<feature type="region of interest" description="Disordered" evidence="1">
    <location>
        <begin position="233"/>
        <end position="284"/>
    </location>
</feature>
<dbReference type="EMBL" id="FNCY01000003">
    <property type="protein sequence ID" value="SDH07601.1"/>
    <property type="molecule type" value="Genomic_DNA"/>
</dbReference>
<proteinExistence type="predicted"/>
<sequence>MKRFMLALLLLATVSLGLPAFAAEPTLHEVYQTANNGRVDDARAMMREVLAAHPNSGKAHYVNAELLARQGELKQAADELATAEKLAPGLPFASPESVSGLKNAVHRTPTAHAASPLAGAPSAAAGIPWGLLAGGLGLVAFIAWAARFMTRRNATAPNDYGASARTGTVYPAPTPAPYGTAGTPAYGNAAPAASAPGFGSQMLGGLATGVAVGAGVAAGEALMHRVLDGHRNSSSGFSDLGPSGFGDDRVNTDSSAFDMGGDDFGISDTASWDDGGSSGDSDWN</sequence>
<dbReference type="OrthoDB" id="5298822at2"/>